<dbReference type="PANTHER" id="PTHR40469">
    <property type="entry name" value="SECRETED GLYCOSYL HYDROLASE"/>
    <property type="match status" value="1"/>
</dbReference>
<dbReference type="InterPro" id="IPR029010">
    <property type="entry name" value="ThuA-like"/>
</dbReference>
<accession>A0ABS1XMW8</accession>
<dbReference type="InterPro" id="IPR029062">
    <property type="entry name" value="Class_I_gatase-like"/>
</dbReference>
<feature type="domain" description="ThuA-like" evidence="2">
    <location>
        <begin position="30"/>
        <end position="254"/>
    </location>
</feature>
<comment type="caution">
    <text evidence="3">The sequence shown here is derived from an EMBL/GenBank/DDBJ whole genome shotgun (WGS) entry which is preliminary data.</text>
</comment>
<dbReference type="EMBL" id="JAEVHM010000002">
    <property type="protein sequence ID" value="MBM0230599.1"/>
    <property type="molecule type" value="Genomic_DNA"/>
</dbReference>
<dbReference type="Pfam" id="PF06283">
    <property type="entry name" value="ThuA"/>
    <property type="match status" value="1"/>
</dbReference>
<dbReference type="Gene3D" id="3.40.50.880">
    <property type="match status" value="1"/>
</dbReference>
<evidence type="ECO:0000256" key="1">
    <source>
        <dbReference type="SAM" id="MobiDB-lite"/>
    </source>
</evidence>
<sequence>MHGHRWPVAKREAASPGDGPWEGARVAQRRALVVRGGWERHQPVKATELFIPFLRRSGYAVRVEESTEIYADVAEMADTDLVVQCVTMSQITSDEVAGLSAAVIAGTGFTGWHGGIVDSFRASSEYLHLVGGQFATHPGKEPCERRGGAEDNFLPHTVRITDLGREHPITAGIEDFDLATEQYWVLHDDLIDVLATTTHPTQAWHPWHRPVTSPAIWTRMWGAGRIVVTTPGHSLDVLEHPSVRTVVERGMVWATRIASA</sequence>
<protein>
    <submittedName>
        <fullName evidence="3">ThuA domain-containing protein</fullName>
    </submittedName>
</protein>
<name>A0ABS1XMW8_9ACTN</name>
<evidence type="ECO:0000259" key="2">
    <source>
        <dbReference type="Pfam" id="PF06283"/>
    </source>
</evidence>
<organism evidence="3 4">
    <name type="scientific">Micromonospora parastrephiae</name>
    <dbReference type="NCBI Taxonomy" id="2806101"/>
    <lineage>
        <taxon>Bacteria</taxon>
        <taxon>Bacillati</taxon>
        <taxon>Actinomycetota</taxon>
        <taxon>Actinomycetes</taxon>
        <taxon>Micromonosporales</taxon>
        <taxon>Micromonosporaceae</taxon>
        <taxon>Micromonospora</taxon>
    </lineage>
</organism>
<keyword evidence="4" id="KW-1185">Reference proteome</keyword>
<evidence type="ECO:0000313" key="4">
    <source>
        <dbReference type="Proteomes" id="UP000601027"/>
    </source>
</evidence>
<gene>
    <name evidence="3" type="ORF">JNW91_01115</name>
</gene>
<dbReference type="PANTHER" id="PTHR40469:SF2">
    <property type="entry name" value="GALACTOSE-BINDING DOMAIN-LIKE SUPERFAMILY PROTEIN"/>
    <property type="match status" value="1"/>
</dbReference>
<feature type="region of interest" description="Disordered" evidence="1">
    <location>
        <begin position="1"/>
        <end position="22"/>
    </location>
</feature>
<reference evidence="3 4" key="1">
    <citation type="submission" date="2021-01" db="EMBL/GenBank/DDBJ databases">
        <title>Draft genome sequence of Micromonospora sp. strain STR1_7.</title>
        <authorList>
            <person name="Karlyshev A."/>
            <person name="Jawad R."/>
        </authorList>
    </citation>
    <scope>NUCLEOTIDE SEQUENCE [LARGE SCALE GENOMIC DNA]</scope>
    <source>
        <strain evidence="3 4">STR1-7</strain>
    </source>
</reference>
<dbReference type="SUPFAM" id="SSF52317">
    <property type="entry name" value="Class I glutamine amidotransferase-like"/>
    <property type="match status" value="1"/>
</dbReference>
<proteinExistence type="predicted"/>
<evidence type="ECO:0000313" key="3">
    <source>
        <dbReference type="EMBL" id="MBM0230599.1"/>
    </source>
</evidence>
<dbReference type="Proteomes" id="UP000601027">
    <property type="component" value="Unassembled WGS sequence"/>
</dbReference>